<name>A0A423KQ94_9PSED</name>
<reference evidence="3 4" key="1">
    <citation type="submission" date="2016-10" db="EMBL/GenBank/DDBJ databases">
        <title>Comparative genome analysis of multiple Pseudomonas spp. focuses on biocontrol and plant growth promoting traits.</title>
        <authorList>
            <person name="Tao X.-Y."/>
            <person name="Taylor C.G."/>
        </authorList>
    </citation>
    <scope>NUCLEOTIDE SEQUENCE [LARGE SCALE GENOMIC DNA]</scope>
    <source>
        <strain evidence="3 4">39A2</strain>
    </source>
</reference>
<feature type="transmembrane region" description="Helical" evidence="1">
    <location>
        <begin position="272"/>
        <end position="294"/>
    </location>
</feature>
<dbReference type="EMBL" id="MOBP01000003">
    <property type="protein sequence ID" value="RON57330.1"/>
    <property type="molecule type" value="Genomic_DNA"/>
</dbReference>
<evidence type="ECO:0000313" key="4">
    <source>
        <dbReference type="Proteomes" id="UP000283627"/>
    </source>
</evidence>
<feature type="chain" id="PRO_5019240158" description="DUF2167 domain-containing protein" evidence="2">
    <location>
        <begin position="23"/>
        <end position="303"/>
    </location>
</feature>
<accession>A0A423KQ94</accession>
<dbReference type="AlphaFoldDB" id="A0A423KQ94"/>
<gene>
    <name evidence="3" type="ORF">BK665_04290</name>
</gene>
<proteinExistence type="predicted"/>
<dbReference type="RefSeq" id="WP_123403302.1">
    <property type="nucleotide sequence ID" value="NZ_MOBP01000003.1"/>
</dbReference>
<sequence length="303" mass="32967">MKHLRPILMAALLCALHSPAQAASNTPPTTPTEAVQAEQTPAQFLATLKQQHGTITLPSGIATLKLNDEFYYLDPKDTERLLTEGWGNPPGHKTLGMIIPKAVNPLTASGWGVIVSYKDDGHISDEDAAKIDYADLLKQMQAEDEEDNKARQKDGYAALHLLGWAEQPHYDETTHKMYWARELKSDDAKDSTLNYSIRVLGRKGVLELNAVAAMADLPTIKQELPKVIDFTNFTDGNLYTDYSPGTDKLASYGLAALVGGGLAAKAGLFAKIGIFLLAAKKFVIVGLVVIAGFVRKLFSRKSS</sequence>
<feature type="signal peptide" evidence="2">
    <location>
        <begin position="1"/>
        <end position="22"/>
    </location>
</feature>
<dbReference type="InterPro" id="IPR018682">
    <property type="entry name" value="DUF2167_membr"/>
</dbReference>
<keyword evidence="1" id="KW-0472">Membrane</keyword>
<dbReference type="OrthoDB" id="196355at2"/>
<dbReference type="Proteomes" id="UP000283627">
    <property type="component" value="Unassembled WGS sequence"/>
</dbReference>
<dbReference type="Pfam" id="PF09935">
    <property type="entry name" value="DUF2167"/>
    <property type="match status" value="1"/>
</dbReference>
<evidence type="ECO:0000313" key="3">
    <source>
        <dbReference type="EMBL" id="RON57330.1"/>
    </source>
</evidence>
<organism evidence="3 4">
    <name type="scientific">Pseudomonas frederiksbergensis</name>
    <dbReference type="NCBI Taxonomy" id="104087"/>
    <lineage>
        <taxon>Bacteria</taxon>
        <taxon>Pseudomonadati</taxon>
        <taxon>Pseudomonadota</taxon>
        <taxon>Gammaproteobacteria</taxon>
        <taxon>Pseudomonadales</taxon>
        <taxon>Pseudomonadaceae</taxon>
        <taxon>Pseudomonas</taxon>
    </lineage>
</organism>
<keyword evidence="2" id="KW-0732">Signal</keyword>
<protein>
    <recommendedName>
        <fullName evidence="5">DUF2167 domain-containing protein</fullName>
    </recommendedName>
</protein>
<keyword evidence="1" id="KW-1133">Transmembrane helix</keyword>
<evidence type="ECO:0008006" key="5">
    <source>
        <dbReference type="Google" id="ProtNLM"/>
    </source>
</evidence>
<comment type="caution">
    <text evidence="3">The sequence shown here is derived from an EMBL/GenBank/DDBJ whole genome shotgun (WGS) entry which is preliminary data.</text>
</comment>
<evidence type="ECO:0000256" key="1">
    <source>
        <dbReference type="SAM" id="Phobius"/>
    </source>
</evidence>
<keyword evidence="1" id="KW-0812">Transmembrane</keyword>
<evidence type="ECO:0000256" key="2">
    <source>
        <dbReference type="SAM" id="SignalP"/>
    </source>
</evidence>